<keyword evidence="3" id="KW-1185">Reference proteome</keyword>
<dbReference type="Pfam" id="PF00535">
    <property type="entry name" value="Glycos_transf_2"/>
    <property type="match status" value="1"/>
</dbReference>
<dbReference type="InterPro" id="IPR029044">
    <property type="entry name" value="Nucleotide-diphossugar_trans"/>
</dbReference>
<dbReference type="Proteomes" id="UP001142317">
    <property type="component" value="Unassembled WGS sequence"/>
</dbReference>
<dbReference type="AlphaFoldDB" id="A0A9W6HDP9"/>
<sequence>MDSSESTSPAAAVGYVVLAAYKPDETLFRRQIESIRNQTYRRFRCLIVADGQPDDVRRLLQSCVGDDDRFEVIGFEHRVGFYRNFERGLAAVPSSAPWVALSDQDDAWFPEKLQLLLPSLESVALVSGQARVVRHPSGEIVAESTGRREVAVDVLPFENQYSGALCLFRGTLLDVALPFPAHDHPSQVHDHWLAMCAALSDGARVTEDVVQDYVQHDANVLGESAGGRWNWVAALRRRVAEANADSERSALGSFRASLFGVSAGWAEVMVDTADARIRNERSARLAALYGSDRRRLPAIVHALRRGLSGAASVRNAVVYAVGAAVAPRRRR</sequence>
<feature type="domain" description="Glycosyltransferase 2-like" evidence="1">
    <location>
        <begin position="16"/>
        <end position="135"/>
    </location>
</feature>
<dbReference type="Gene3D" id="3.90.550.10">
    <property type="entry name" value="Spore Coat Polysaccharide Biosynthesis Protein SpsA, Chain A"/>
    <property type="match status" value="1"/>
</dbReference>
<evidence type="ECO:0000259" key="1">
    <source>
        <dbReference type="Pfam" id="PF00535"/>
    </source>
</evidence>
<protein>
    <recommendedName>
        <fullName evidence="1">Glycosyltransferase 2-like domain-containing protein</fullName>
    </recommendedName>
</protein>
<dbReference type="InterPro" id="IPR001173">
    <property type="entry name" value="Glyco_trans_2-like"/>
</dbReference>
<evidence type="ECO:0000313" key="3">
    <source>
        <dbReference type="Proteomes" id="UP001142317"/>
    </source>
</evidence>
<proteinExistence type="predicted"/>
<reference evidence="2" key="1">
    <citation type="journal article" date="2014" name="Int. J. Syst. Evol. Microbiol.">
        <title>Complete genome sequence of Corynebacterium casei LMG S-19264T (=DSM 44701T), isolated from a smear-ripened cheese.</title>
        <authorList>
            <consortium name="US DOE Joint Genome Institute (JGI-PGF)"/>
            <person name="Walter F."/>
            <person name="Albersmeier A."/>
            <person name="Kalinowski J."/>
            <person name="Ruckert C."/>
        </authorList>
    </citation>
    <scope>NUCLEOTIDE SEQUENCE</scope>
    <source>
        <strain evidence="2">VKM Ac-1447</strain>
    </source>
</reference>
<dbReference type="EMBL" id="BSEO01000001">
    <property type="protein sequence ID" value="GLJ78442.1"/>
    <property type="molecule type" value="Genomic_DNA"/>
</dbReference>
<accession>A0A9W6HDP9</accession>
<reference evidence="2" key="2">
    <citation type="submission" date="2023-01" db="EMBL/GenBank/DDBJ databases">
        <authorList>
            <person name="Sun Q."/>
            <person name="Evtushenko L."/>
        </authorList>
    </citation>
    <scope>NUCLEOTIDE SEQUENCE</scope>
    <source>
        <strain evidence="2">VKM Ac-1447</strain>
    </source>
</reference>
<organism evidence="2 3">
    <name type="scientific">Microbacterium imperiale</name>
    <dbReference type="NCBI Taxonomy" id="33884"/>
    <lineage>
        <taxon>Bacteria</taxon>
        <taxon>Bacillati</taxon>
        <taxon>Actinomycetota</taxon>
        <taxon>Actinomycetes</taxon>
        <taxon>Micrococcales</taxon>
        <taxon>Microbacteriaceae</taxon>
        <taxon>Microbacterium</taxon>
    </lineage>
</organism>
<dbReference type="RefSeq" id="WP_210005853.1">
    <property type="nucleotide sequence ID" value="NZ_BSEO01000001.1"/>
</dbReference>
<gene>
    <name evidence="2" type="ORF">GCM10017586_01240</name>
</gene>
<evidence type="ECO:0000313" key="2">
    <source>
        <dbReference type="EMBL" id="GLJ78442.1"/>
    </source>
</evidence>
<name>A0A9W6HDP9_9MICO</name>
<dbReference type="SUPFAM" id="SSF53448">
    <property type="entry name" value="Nucleotide-diphospho-sugar transferases"/>
    <property type="match status" value="1"/>
</dbReference>
<comment type="caution">
    <text evidence="2">The sequence shown here is derived from an EMBL/GenBank/DDBJ whole genome shotgun (WGS) entry which is preliminary data.</text>
</comment>